<dbReference type="Gramene" id="TuG1812G0500001417.01.T01">
    <property type="protein sequence ID" value="TuG1812G0500001417.01.T01"/>
    <property type="gene ID" value="TuG1812G0500001417.01"/>
</dbReference>
<feature type="region of interest" description="Disordered" evidence="1">
    <location>
        <begin position="1"/>
        <end position="32"/>
    </location>
</feature>
<reference evidence="2" key="2">
    <citation type="submission" date="2018-03" db="EMBL/GenBank/DDBJ databases">
        <title>The Triticum urartu genome reveals the dynamic nature of wheat genome evolution.</title>
        <authorList>
            <person name="Ling H."/>
            <person name="Ma B."/>
            <person name="Shi X."/>
            <person name="Liu H."/>
            <person name="Dong L."/>
            <person name="Sun H."/>
            <person name="Cao Y."/>
            <person name="Gao Q."/>
            <person name="Zheng S."/>
            <person name="Li Y."/>
            <person name="Yu Y."/>
            <person name="Du H."/>
            <person name="Qi M."/>
            <person name="Li Y."/>
            <person name="Yu H."/>
            <person name="Cui Y."/>
            <person name="Wang N."/>
            <person name="Chen C."/>
            <person name="Wu H."/>
            <person name="Zhao Y."/>
            <person name="Zhang J."/>
            <person name="Li Y."/>
            <person name="Zhou W."/>
            <person name="Zhang B."/>
            <person name="Hu W."/>
            <person name="Eijk M."/>
            <person name="Tang J."/>
            <person name="Witsenboer H."/>
            <person name="Zhao S."/>
            <person name="Li Z."/>
            <person name="Zhang A."/>
            <person name="Wang D."/>
            <person name="Liang C."/>
        </authorList>
    </citation>
    <scope>NUCLEOTIDE SEQUENCE [LARGE SCALE GENOMIC DNA]</scope>
    <source>
        <strain evidence="2">cv. G1812</strain>
    </source>
</reference>
<accession>A0A8R7UHC7</accession>
<evidence type="ECO:0000256" key="1">
    <source>
        <dbReference type="SAM" id="MobiDB-lite"/>
    </source>
</evidence>
<protein>
    <submittedName>
        <fullName evidence="2">Uncharacterized protein</fullName>
    </submittedName>
</protein>
<keyword evidence="3" id="KW-1185">Reference proteome</keyword>
<reference evidence="3" key="1">
    <citation type="journal article" date="2013" name="Nature">
        <title>Draft genome of the wheat A-genome progenitor Triticum urartu.</title>
        <authorList>
            <person name="Ling H.Q."/>
            <person name="Zhao S."/>
            <person name="Liu D."/>
            <person name="Wang J."/>
            <person name="Sun H."/>
            <person name="Zhang C."/>
            <person name="Fan H."/>
            <person name="Li D."/>
            <person name="Dong L."/>
            <person name="Tao Y."/>
            <person name="Gao C."/>
            <person name="Wu H."/>
            <person name="Li Y."/>
            <person name="Cui Y."/>
            <person name="Guo X."/>
            <person name="Zheng S."/>
            <person name="Wang B."/>
            <person name="Yu K."/>
            <person name="Liang Q."/>
            <person name="Yang W."/>
            <person name="Lou X."/>
            <person name="Chen J."/>
            <person name="Feng M."/>
            <person name="Jian J."/>
            <person name="Zhang X."/>
            <person name="Luo G."/>
            <person name="Jiang Y."/>
            <person name="Liu J."/>
            <person name="Wang Z."/>
            <person name="Sha Y."/>
            <person name="Zhang B."/>
            <person name="Wu H."/>
            <person name="Tang D."/>
            <person name="Shen Q."/>
            <person name="Xue P."/>
            <person name="Zou S."/>
            <person name="Wang X."/>
            <person name="Liu X."/>
            <person name="Wang F."/>
            <person name="Yang Y."/>
            <person name="An X."/>
            <person name="Dong Z."/>
            <person name="Zhang K."/>
            <person name="Zhang X."/>
            <person name="Luo M.C."/>
            <person name="Dvorak J."/>
            <person name="Tong Y."/>
            <person name="Wang J."/>
            <person name="Yang H."/>
            <person name="Li Z."/>
            <person name="Wang D."/>
            <person name="Zhang A."/>
            <person name="Wang J."/>
        </authorList>
    </citation>
    <scope>NUCLEOTIDE SEQUENCE</scope>
    <source>
        <strain evidence="3">cv. G1812</strain>
    </source>
</reference>
<proteinExistence type="predicted"/>
<evidence type="ECO:0000313" key="2">
    <source>
        <dbReference type="EnsemblPlants" id="TuG1812G0500001417.01.T01"/>
    </source>
</evidence>
<evidence type="ECO:0000313" key="3">
    <source>
        <dbReference type="Proteomes" id="UP000015106"/>
    </source>
</evidence>
<organism evidence="2 3">
    <name type="scientific">Triticum urartu</name>
    <name type="common">Red wild einkorn</name>
    <name type="synonym">Crithodium urartu</name>
    <dbReference type="NCBI Taxonomy" id="4572"/>
    <lineage>
        <taxon>Eukaryota</taxon>
        <taxon>Viridiplantae</taxon>
        <taxon>Streptophyta</taxon>
        <taxon>Embryophyta</taxon>
        <taxon>Tracheophyta</taxon>
        <taxon>Spermatophyta</taxon>
        <taxon>Magnoliopsida</taxon>
        <taxon>Liliopsida</taxon>
        <taxon>Poales</taxon>
        <taxon>Poaceae</taxon>
        <taxon>BOP clade</taxon>
        <taxon>Pooideae</taxon>
        <taxon>Triticodae</taxon>
        <taxon>Triticeae</taxon>
        <taxon>Triticinae</taxon>
        <taxon>Triticum</taxon>
    </lineage>
</organism>
<dbReference type="Proteomes" id="UP000015106">
    <property type="component" value="Chromosome 5"/>
</dbReference>
<sequence length="108" mass="12058">HAPLLQRCARAPSSRHRHRNLQALEQDPPTLPTPAPLAIIRLAITVEPRALDLPGFTDPFHELRYTETDAAATQYNYGVDIPPSRLSFQMLEPRSQIPPTTTPTTPEV</sequence>
<name>A0A8R7UHC7_TRIUA</name>
<dbReference type="EnsemblPlants" id="TuG1812G0500001417.01.T01">
    <property type="protein sequence ID" value="TuG1812G0500001417.01.T01"/>
    <property type="gene ID" value="TuG1812G0500001417.01"/>
</dbReference>
<reference evidence="2" key="3">
    <citation type="submission" date="2022-06" db="UniProtKB">
        <authorList>
            <consortium name="EnsemblPlants"/>
        </authorList>
    </citation>
    <scope>IDENTIFICATION</scope>
</reference>
<dbReference type="AlphaFoldDB" id="A0A8R7UHC7"/>